<evidence type="ECO:0000313" key="2">
    <source>
        <dbReference type="EMBL" id="UOO81600.1"/>
    </source>
</evidence>
<dbReference type="RefSeq" id="WP_244784872.1">
    <property type="nucleotide sequence ID" value="NZ_CP091508.1"/>
</dbReference>
<organism evidence="2 3">
    <name type="scientific">Uruburuella testudinis</name>
    <dbReference type="NCBI Taxonomy" id="1282863"/>
    <lineage>
        <taxon>Bacteria</taxon>
        <taxon>Pseudomonadati</taxon>
        <taxon>Pseudomonadota</taxon>
        <taxon>Betaproteobacteria</taxon>
        <taxon>Neisseriales</taxon>
        <taxon>Neisseriaceae</taxon>
        <taxon>Uruburuella</taxon>
    </lineage>
</organism>
<evidence type="ECO:0000256" key="1">
    <source>
        <dbReference type="SAM" id="MobiDB-lite"/>
    </source>
</evidence>
<proteinExistence type="predicted"/>
<keyword evidence="3" id="KW-1185">Reference proteome</keyword>
<evidence type="ECO:0008006" key="4">
    <source>
        <dbReference type="Google" id="ProtNLM"/>
    </source>
</evidence>
<gene>
    <name evidence="2" type="ORF">LVJ83_11840</name>
</gene>
<protein>
    <recommendedName>
        <fullName evidence="4">BrnA antitoxin of type II toxin-antitoxin system</fullName>
    </recommendedName>
</protein>
<accession>A0ABY4DSB7</accession>
<dbReference type="Proteomes" id="UP000829817">
    <property type="component" value="Chromosome"/>
</dbReference>
<feature type="region of interest" description="Disordered" evidence="1">
    <location>
        <begin position="1"/>
        <end position="23"/>
    </location>
</feature>
<name>A0ABY4DSB7_9NEIS</name>
<evidence type="ECO:0000313" key="3">
    <source>
        <dbReference type="Proteomes" id="UP000829817"/>
    </source>
</evidence>
<dbReference type="EMBL" id="CP091508">
    <property type="protein sequence ID" value="UOO81600.1"/>
    <property type="molecule type" value="Genomic_DNA"/>
</dbReference>
<sequence>MNSQDEMHKDTEKWESRELGASEAHARRADIDLNALDESLGLKPISIRLQQGMIDDLKAIAAFHGIGYQPLIKQILARFIESEQKMLANELIRETLKQRESQNSNAA</sequence>
<reference evidence="2 3" key="1">
    <citation type="journal article" date="2022" name="Res Sq">
        <title>Evolution of multicellular longitudinally dividing oral cavity symbionts (Neisseriaceae).</title>
        <authorList>
            <person name="Nyongesa S."/>
            <person name="Weber P."/>
            <person name="Bernet E."/>
            <person name="Pullido F."/>
            <person name="Nieckarz M."/>
            <person name="Delaby M."/>
            <person name="Nieves C."/>
            <person name="Viehboeck T."/>
            <person name="Krause N."/>
            <person name="Rivera-Millot A."/>
            <person name="Nakamura A."/>
            <person name="Vischer N."/>
            <person name="VanNieuwenhze M."/>
            <person name="Brun Y."/>
            <person name="Cava F."/>
            <person name="Bulgheresi S."/>
            <person name="Veyrier F."/>
        </authorList>
    </citation>
    <scope>NUCLEOTIDE SEQUENCE [LARGE SCALE GENOMIC DNA]</scope>
    <source>
        <strain evidence="2 3">CCUG 63373m</strain>
    </source>
</reference>